<reference evidence="2" key="1">
    <citation type="submission" date="2020-06" db="EMBL/GenBank/DDBJ databases">
        <title>Legume-microbial interactions unlock mineral nutrients during tropical forest succession.</title>
        <authorList>
            <person name="Epihov D.Z."/>
        </authorList>
    </citation>
    <scope>NUCLEOTIDE SEQUENCE [LARGE SCALE GENOMIC DNA]</scope>
    <source>
        <strain evidence="2">Pan2503</strain>
    </source>
</reference>
<evidence type="ECO:0000313" key="2">
    <source>
        <dbReference type="EMBL" id="MBA0088650.1"/>
    </source>
</evidence>
<dbReference type="Proteomes" id="UP000567293">
    <property type="component" value="Unassembled WGS sequence"/>
</dbReference>
<feature type="domain" description="PEGA" evidence="1">
    <location>
        <begin position="90"/>
        <end position="160"/>
    </location>
</feature>
<dbReference type="PANTHER" id="PTHR36194">
    <property type="entry name" value="S-LAYER-LIKE PROTEIN"/>
    <property type="match status" value="1"/>
</dbReference>
<dbReference type="PANTHER" id="PTHR36194:SF1">
    <property type="entry name" value="S-LAYER-LIKE PROTEIN"/>
    <property type="match status" value="1"/>
</dbReference>
<gene>
    <name evidence="2" type="ORF">HRJ53_26985</name>
</gene>
<accession>A0A7V8SZN9</accession>
<dbReference type="AlphaFoldDB" id="A0A7V8SZN9"/>
<keyword evidence="3" id="KW-1185">Reference proteome</keyword>
<evidence type="ECO:0000313" key="3">
    <source>
        <dbReference type="Proteomes" id="UP000567293"/>
    </source>
</evidence>
<proteinExistence type="predicted"/>
<dbReference type="Pfam" id="PF08308">
    <property type="entry name" value="PEGA"/>
    <property type="match status" value="2"/>
</dbReference>
<dbReference type="EMBL" id="JACDQQ010002611">
    <property type="protein sequence ID" value="MBA0088650.1"/>
    <property type="molecule type" value="Genomic_DNA"/>
</dbReference>
<evidence type="ECO:0000259" key="1">
    <source>
        <dbReference type="Pfam" id="PF08308"/>
    </source>
</evidence>
<feature type="domain" description="PEGA" evidence="1">
    <location>
        <begin position="16"/>
        <end position="75"/>
    </location>
</feature>
<feature type="non-terminal residue" evidence="2">
    <location>
        <position position="173"/>
    </location>
</feature>
<comment type="caution">
    <text evidence="2">The sequence shown here is derived from an EMBL/GenBank/DDBJ whole genome shotgun (WGS) entry which is preliminary data.</text>
</comment>
<dbReference type="InterPro" id="IPR013229">
    <property type="entry name" value="PEGA"/>
</dbReference>
<sequence>MMGELKFKGASGVERDAGVWVDGVYVGYVKELKGDKKVLLLPGKHEVTVRQSGYGDFIRVVVVEPAQVLTVRVAMQLIPGARPPAITAELKLTVEPGRAAVFLDDNYIGHASEFGGALHSLSVSPGKHRIKVALPGYRTFETEVGLLAGQKSEVKTELVKGSIEQASSEVKNR</sequence>
<organism evidence="2 3">
    <name type="scientific">Candidatus Acidiferrum panamense</name>
    <dbReference type="NCBI Taxonomy" id="2741543"/>
    <lineage>
        <taxon>Bacteria</taxon>
        <taxon>Pseudomonadati</taxon>
        <taxon>Acidobacteriota</taxon>
        <taxon>Terriglobia</taxon>
        <taxon>Candidatus Acidiferrales</taxon>
        <taxon>Candidatus Acidiferrum</taxon>
    </lineage>
</organism>
<protein>
    <submittedName>
        <fullName evidence="2">PEGA domain-containing protein</fullName>
    </submittedName>
</protein>
<name>A0A7V8SZN9_9BACT</name>